<sequence>MKPKVDIYLYDMSDTRLPFKDWLAYDNSGTLTITVTPDYFPNVPTGISGPNLIRWFRFNVVSQGDVAESSSAGPIFRIHGKEHARVIASSCIIHAAGSDQIV</sequence>
<protein>
    <submittedName>
        <fullName evidence="1">Uncharacterized protein</fullName>
    </submittedName>
</protein>
<evidence type="ECO:0000313" key="2">
    <source>
        <dbReference type="Proteomes" id="UP000193498"/>
    </source>
</evidence>
<dbReference type="Proteomes" id="UP000193498">
    <property type="component" value="Unassembled WGS sequence"/>
</dbReference>
<dbReference type="InParanoid" id="A0A1Y1YIG3"/>
<accession>A0A1Y1YIG3</accession>
<gene>
    <name evidence="1" type="ORF">K493DRAFT_11557</name>
</gene>
<reference evidence="1 2" key="1">
    <citation type="submission" date="2016-07" db="EMBL/GenBank/DDBJ databases">
        <title>Pervasive Adenine N6-methylation of Active Genes in Fungi.</title>
        <authorList>
            <consortium name="DOE Joint Genome Institute"/>
            <person name="Mondo S.J."/>
            <person name="Dannebaum R.O."/>
            <person name="Kuo R.C."/>
            <person name="Labutti K."/>
            <person name="Haridas S."/>
            <person name="Kuo A."/>
            <person name="Salamov A."/>
            <person name="Ahrendt S.R."/>
            <person name="Lipzen A."/>
            <person name="Sullivan W."/>
            <person name="Andreopoulos W.B."/>
            <person name="Clum A."/>
            <person name="Lindquist E."/>
            <person name="Daum C."/>
            <person name="Ramamoorthy G.K."/>
            <person name="Gryganskyi A."/>
            <person name="Culley D."/>
            <person name="Magnuson J.K."/>
            <person name="James T.Y."/>
            <person name="O'Malley M.A."/>
            <person name="Stajich J.E."/>
            <person name="Spatafora J.W."/>
            <person name="Visel A."/>
            <person name="Grigoriev I.V."/>
        </authorList>
    </citation>
    <scope>NUCLEOTIDE SEQUENCE [LARGE SCALE GENOMIC DNA]</scope>
    <source>
        <strain evidence="1 2">CBS 931.73</strain>
    </source>
</reference>
<keyword evidence="2" id="KW-1185">Reference proteome</keyword>
<evidence type="ECO:0000313" key="1">
    <source>
        <dbReference type="EMBL" id="ORX97837.1"/>
    </source>
</evidence>
<comment type="caution">
    <text evidence="1">The sequence shown here is derived from an EMBL/GenBank/DDBJ whole genome shotgun (WGS) entry which is preliminary data.</text>
</comment>
<dbReference type="EMBL" id="MCFE01000125">
    <property type="protein sequence ID" value="ORX97837.1"/>
    <property type="molecule type" value="Genomic_DNA"/>
</dbReference>
<organism evidence="1 2">
    <name type="scientific">Basidiobolus meristosporus CBS 931.73</name>
    <dbReference type="NCBI Taxonomy" id="1314790"/>
    <lineage>
        <taxon>Eukaryota</taxon>
        <taxon>Fungi</taxon>
        <taxon>Fungi incertae sedis</taxon>
        <taxon>Zoopagomycota</taxon>
        <taxon>Entomophthoromycotina</taxon>
        <taxon>Basidiobolomycetes</taxon>
        <taxon>Basidiobolales</taxon>
        <taxon>Basidiobolaceae</taxon>
        <taxon>Basidiobolus</taxon>
    </lineage>
</organism>
<dbReference type="AlphaFoldDB" id="A0A1Y1YIG3"/>
<name>A0A1Y1YIG3_9FUNG</name>
<proteinExistence type="predicted"/>